<comment type="caution">
    <text evidence="1">The sequence shown here is derived from an EMBL/GenBank/DDBJ whole genome shotgun (WGS) entry which is preliminary data.</text>
</comment>
<dbReference type="RefSeq" id="WP_170198210.1">
    <property type="nucleotide sequence ID" value="NZ_VFOX01000002.1"/>
</dbReference>
<dbReference type="EMBL" id="VFOX01000002">
    <property type="protein sequence ID" value="TQL82237.1"/>
    <property type="molecule type" value="Genomic_DNA"/>
</dbReference>
<keyword evidence="2" id="KW-1185">Reference proteome</keyword>
<accession>A0A543BBN3</accession>
<dbReference type="AlphaFoldDB" id="A0A543BBN3"/>
<evidence type="ECO:0000313" key="2">
    <source>
        <dbReference type="Proteomes" id="UP000317209"/>
    </source>
</evidence>
<organism evidence="1 2">
    <name type="scientific">Microbacterium saperdae</name>
    <dbReference type="NCBI Taxonomy" id="69368"/>
    <lineage>
        <taxon>Bacteria</taxon>
        <taxon>Bacillati</taxon>
        <taxon>Actinomycetota</taxon>
        <taxon>Actinomycetes</taxon>
        <taxon>Micrococcales</taxon>
        <taxon>Microbacteriaceae</taxon>
        <taxon>Microbacterium</taxon>
    </lineage>
</organism>
<sequence length="260" mass="26479">MTAVPSRALGAPAAPPLGLRLASVAAAAHPASTPRTLGWRFPALPPALAEAVAAEWGLRIVEDAEAIDPRTLPAFAALHAHARSEQVVRALARRTNLVLPAAPALVIGDGPVAETIATTLGRGGTRVVRAVGDAVVRLRAELAGIRHVPALPPWPPADLVIASGEGHPRLDPTTLSGVAIDASPDGSGLQVATGESVRPGVRHIAAQTWVVESPGPFESGNAASAHPTRIADLLVTLSLLRAESENTADADALLAGLVLA</sequence>
<reference evidence="1 2" key="1">
    <citation type="submission" date="2019-06" db="EMBL/GenBank/DDBJ databases">
        <title>Sequencing the genomes of 1000 actinobacteria strains.</title>
        <authorList>
            <person name="Klenk H.-P."/>
        </authorList>
    </citation>
    <scope>NUCLEOTIDE SEQUENCE [LARGE SCALE GENOMIC DNA]</scope>
    <source>
        <strain evidence="1 2">DSM 20169</strain>
    </source>
</reference>
<name>A0A543BBN3_9MICO</name>
<dbReference type="Proteomes" id="UP000317209">
    <property type="component" value="Unassembled WGS sequence"/>
</dbReference>
<proteinExistence type="predicted"/>
<evidence type="ECO:0000313" key="1">
    <source>
        <dbReference type="EMBL" id="TQL82237.1"/>
    </source>
</evidence>
<gene>
    <name evidence="1" type="ORF">FB560_3721</name>
</gene>
<protein>
    <submittedName>
        <fullName evidence="1">Uncharacterized protein</fullName>
    </submittedName>
</protein>